<reference evidence="8 9" key="1">
    <citation type="submission" date="2017-11" db="EMBL/GenBank/DDBJ databases">
        <title>Sequencing the genomes of 1000 actinobacteria strains.</title>
        <authorList>
            <person name="Klenk H.-P."/>
        </authorList>
    </citation>
    <scope>NUCLEOTIDE SEQUENCE [LARGE SCALE GENOMIC DNA]</scope>
    <source>
        <strain evidence="8 9">DSM 44104</strain>
    </source>
</reference>
<accession>A0AA44ZRE8</accession>
<dbReference type="GO" id="GO:0008865">
    <property type="term" value="F:fructokinase activity"/>
    <property type="evidence" value="ECO:0007669"/>
    <property type="project" value="UniProtKB-ARBA"/>
</dbReference>
<keyword evidence="3" id="KW-0547">Nucleotide-binding</keyword>
<evidence type="ECO:0000256" key="3">
    <source>
        <dbReference type="ARBA" id="ARBA00022741"/>
    </source>
</evidence>
<organism evidence="8 9">
    <name type="scientific">Pseudonocardia alni</name>
    <name type="common">Amycolata alni</name>
    <dbReference type="NCBI Taxonomy" id="33907"/>
    <lineage>
        <taxon>Bacteria</taxon>
        <taxon>Bacillati</taxon>
        <taxon>Actinomycetota</taxon>
        <taxon>Actinomycetes</taxon>
        <taxon>Pseudonocardiales</taxon>
        <taxon>Pseudonocardiaceae</taxon>
        <taxon>Pseudonocardia</taxon>
    </lineage>
</organism>
<sequence length="340" mass="35206">MPDTAAGRPPRGVIAVAGEALVDIVPVTAQREAQADRASTQQYWELAPGGSPANVAVGLSRLDVPARMLARLADDLLGRKLRDHLEDNGVDLSHSVEADEPSSLAIVELAADGQASYDFRIAGTADWQWTDDELAGALDDGPAGPVVAVHSGSLALTTAPGHEALRELLASAVDTATVSYDPNFRPLLMGTPEEILPGVHELLGVADVVKVSEEDLGWLHPGREPGDVVGEWLELGPAVVVVTLGANGVLAGTSSGLHLVLSGRTVEVVDTVGAGDSFSAALLAGLHRRGLLGATARDDLYRIDRPTLEAVLTEAVAASAITCSRHGANPPTRAELDAAV</sequence>
<proteinExistence type="inferred from homology"/>
<gene>
    <name evidence="8" type="ORF">ATL51_4693</name>
</gene>
<comment type="caution">
    <text evidence="8">The sequence shown here is derived from an EMBL/GenBank/DDBJ whole genome shotgun (WGS) entry which is preliminary data.</text>
</comment>
<dbReference type="Gene3D" id="3.40.1190.20">
    <property type="match status" value="1"/>
</dbReference>
<dbReference type="GO" id="GO:0006000">
    <property type="term" value="P:fructose metabolic process"/>
    <property type="evidence" value="ECO:0007669"/>
    <property type="project" value="UniProtKB-ARBA"/>
</dbReference>
<dbReference type="AlphaFoldDB" id="A0AA44ZRE8"/>
<name>A0AA44ZRE8_PSEA5</name>
<dbReference type="InterPro" id="IPR029056">
    <property type="entry name" value="Ribokinase-like"/>
</dbReference>
<dbReference type="InterPro" id="IPR002139">
    <property type="entry name" value="Ribo/fructo_kinase"/>
</dbReference>
<evidence type="ECO:0000313" key="9">
    <source>
        <dbReference type="Proteomes" id="UP000232453"/>
    </source>
</evidence>
<evidence type="ECO:0000256" key="1">
    <source>
        <dbReference type="ARBA" id="ARBA00010688"/>
    </source>
</evidence>
<keyword evidence="5" id="KW-0067">ATP-binding</keyword>
<dbReference type="GO" id="GO:0005524">
    <property type="term" value="F:ATP binding"/>
    <property type="evidence" value="ECO:0007669"/>
    <property type="project" value="UniProtKB-KW"/>
</dbReference>
<evidence type="ECO:0000256" key="5">
    <source>
        <dbReference type="ARBA" id="ARBA00022840"/>
    </source>
</evidence>
<dbReference type="RefSeq" id="WP_073577199.1">
    <property type="nucleotide sequence ID" value="NZ_JBEPFP010000027.1"/>
</dbReference>
<evidence type="ECO:0000256" key="6">
    <source>
        <dbReference type="RuleBase" id="RU003704"/>
    </source>
</evidence>
<dbReference type="PANTHER" id="PTHR43085:SF1">
    <property type="entry name" value="PSEUDOURIDINE KINASE-RELATED"/>
    <property type="match status" value="1"/>
</dbReference>
<dbReference type="Pfam" id="PF00294">
    <property type="entry name" value="PfkB"/>
    <property type="match status" value="1"/>
</dbReference>
<dbReference type="SUPFAM" id="SSF53613">
    <property type="entry name" value="Ribokinase-like"/>
    <property type="match status" value="1"/>
</dbReference>
<protein>
    <submittedName>
        <fullName evidence="8">Fructokinase</fullName>
    </submittedName>
</protein>
<dbReference type="PROSITE" id="PS00584">
    <property type="entry name" value="PFKB_KINASES_2"/>
    <property type="match status" value="1"/>
</dbReference>
<evidence type="ECO:0000256" key="2">
    <source>
        <dbReference type="ARBA" id="ARBA00022679"/>
    </source>
</evidence>
<dbReference type="PRINTS" id="PR00990">
    <property type="entry name" value="RIBOKINASE"/>
</dbReference>
<evidence type="ECO:0000313" key="8">
    <source>
        <dbReference type="EMBL" id="PKB32946.1"/>
    </source>
</evidence>
<evidence type="ECO:0000256" key="4">
    <source>
        <dbReference type="ARBA" id="ARBA00022777"/>
    </source>
</evidence>
<keyword evidence="2 6" id="KW-0808">Transferase</keyword>
<dbReference type="InterPro" id="IPR011611">
    <property type="entry name" value="PfkB_dom"/>
</dbReference>
<dbReference type="CDD" id="cd01167">
    <property type="entry name" value="bac_FRK"/>
    <property type="match status" value="1"/>
</dbReference>
<evidence type="ECO:0000259" key="7">
    <source>
        <dbReference type="Pfam" id="PF00294"/>
    </source>
</evidence>
<dbReference type="InterPro" id="IPR050306">
    <property type="entry name" value="PfkB_Carbo_kinase"/>
</dbReference>
<dbReference type="PANTHER" id="PTHR43085">
    <property type="entry name" value="HEXOKINASE FAMILY MEMBER"/>
    <property type="match status" value="1"/>
</dbReference>
<feature type="domain" description="Carbohydrate kinase PfkB" evidence="7">
    <location>
        <begin position="14"/>
        <end position="331"/>
    </location>
</feature>
<dbReference type="Proteomes" id="UP000232453">
    <property type="component" value="Unassembled WGS sequence"/>
</dbReference>
<dbReference type="EMBL" id="PHUJ01000003">
    <property type="protein sequence ID" value="PKB32946.1"/>
    <property type="molecule type" value="Genomic_DNA"/>
</dbReference>
<keyword evidence="4 6" id="KW-0418">Kinase</keyword>
<dbReference type="InterPro" id="IPR002173">
    <property type="entry name" value="Carboh/pur_kinase_PfkB_CS"/>
</dbReference>
<comment type="similarity">
    <text evidence="1 6">Belongs to the carbohydrate kinase PfkB family.</text>
</comment>